<dbReference type="Gene3D" id="3.30.2000.20">
    <property type="match status" value="1"/>
</dbReference>
<keyword evidence="2" id="KW-1185">Reference proteome</keyword>
<dbReference type="Proteomes" id="UP001597216">
    <property type="component" value="Unassembled WGS sequence"/>
</dbReference>
<dbReference type="EMBL" id="JBHTLQ010000006">
    <property type="protein sequence ID" value="MFD1189752.1"/>
    <property type="molecule type" value="Genomic_DNA"/>
</dbReference>
<sequence>MSLLIVRQQLEQALDAITPKIDTAWENVFYVPTKGVPFQRVQLFYGEPENPTMDGFYRDVGFLQSTLYYPLQSGPGDAITRAQLLRTTFYRGRSFVSGKITTVIKGTAQRLPSIVEDDRFLVPVRVPFFANVLP</sequence>
<organism evidence="1 2">
    <name type="scientific">Phenylobacterium conjunctum</name>
    <dbReference type="NCBI Taxonomy" id="1298959"/>
    <lineage>
        <taxon>Bacteria</taxon>
        <taxon>Pseudomonadati</taxon>
        <taxon>Pseudomonadota</taxon>
        <taxon>Alphaproteobacteria</taxon>
        <taxon>Caulobacterales</taxon>
        <taxon>Caulobacteraceae</taxon>
        <taxon>Phenylobacterium</taxon>
    </lineage>
</organism>
<dbReference type="RefSeq" id="WP_377352688.1">
    <property type="nucleotide sequence ID" value="NZ_JBHTLQ010000006.1"/>
</dbReference>
<accession>A0ABW3SZ52</accession>
<dbReference type="Pfam" id="PF13554">
    <property type="entry name" value="Phage_tail_terminator_5"/>
    <property type="match status" value="1"/>
</dbReference>
<protein>
    <submittedName>
        <fullName evidence="1">Phage tail terminator-like protein</fullName>
    </submittedName>
</protein>
<dbReference type="InterPro" id="IPR025395">
    <property type="entry name" value="Phage_tail_terminator-like"/>
</dbReference>
<evidence type="ECO:0000313" key="2">
    <source>
        <dbReference type="Proteomes" id="UP001597216"/>
    </source>
</evidence>
<name>A0ABW3SZ52_9CAUL</name>
<comment type="caution">
    <text evidence="1">The sequence shown here is derived from an EMBL/GenBank/DDBJ whole genome shotgun (WGS) entry which is preliminary data.</text>
</comment>
<evidence type="ECO:0000313" key="1">
    <source>
        <dbReference type="EMBL" id="MFD1189752.1"/>
    </source>
</evidence>
<reference evidence="2" key="1">
    <citation type="journal article" date="2019" name="Int. J. Syst. Evol. Microbiol.">
        <title>The Global Catalogue of Microorganisms (GCM) 10K type strain sequencing project: providing services to taxonomists for standard genome sequencing and annotation.</title>
        <authorList>
            <consortium name="The Broad Institute Genomics Platform"/>
            <consortium name="The Broad Institute Genome Sequencing Center for Infectious Disease"/>
            <person name="Wu L."/>
            <person name="Ma J."/>
        </authorList>
    </citation>
    <scope>NUCLEOTIDE SEQUENCE [LARGE SCALE GENOMIC DNA]</scope>
    <source>
        <strain evidence="2">CCUG 55074</strain>
    </source>
</reference>
<proteinExistence type="predicted"/>
<gene>
    <name evidence="1" type="ORF">ACFQ27_04100</name>
</gene>